<dbReference type="EMBL" id="DSRU01000141">
    <property type="protein sequence ID" value="HFM98050.1"/>
    <property type="molecule type" value="Genomic_DNA"/>
</dbReference>
<evidence type="ECO:0000256" key="1">
    <source>
        <dbReference type="SAM" id="MobiDB-lite"/>
    </source>
</evidence>
<protein>
    <recommendedName>
        <fullName evidence="3">Glycine zipper domain-containing protein</fullName>
    </recommendedName>
</protein>
<sequence length="215" mass="22688">MADDSKAPLTEVQRQQIRATGGKAPTWYNPVTRRIERMELAHEPKPFRSGGTEVTPRWTEDHAARDPHRHLSPPVREAYQNQGDAIREAFARDVVQNEWGYTVDQPHPSAVENSSVARGVGRVLSRIAAPIGAVIDGVQLKNAYDQDGGFGENFQRTAGSVAASWGGAAAGAAIGTAIAPGIGTVIGGVAGAIAGSEIGDDIVVGAKQVWKSIFG</sequence>
<comment type="caution">
    <text evidence="2">The sequence shown here is derived from an EMBL/GenBank/DDBJ whole genome shotgun (WGS) entry which is preliminary data.</text>
</comment>
<proteinExistence type="predicted"/>
<evidence type="ECO:0008006" key="3">
    <source>
        <dbReference type="Google" id="ProtNLM"/>
    </source>
</evidence>
<evidence type="ECO:0000313" key="2">
    <source>
        <dbReference type="EMBL" id="HFM98050.1"/>
    </source>
</evidence>
<dbReference type="PANTHER" id="PTHR21525:SF9">
    <property type="entry name" value="CHANNEL_COLICIN DOMAIN-CONTAINING PROTEIN"/>
    <property type="match status" value="1"/>
</dbReference>
<accession>A0A7C3KDY2</accession>
<dbReference type="AlphaFoldDB" id="A0A7C3KDY2"/>
<gene>
    <name evidence="2" type="ORF">ENR64_09905</name>
</gene>
<organism evidence="2">
    <name type="scientific">Oscillatoriales cyanobacterium SpSt-418</name>
    <dbReference type="NCBI Taxonomy" id="2282169"/>
    <lineage>
        <taxon>Bacteria</taxon>
        <taxon>Bacillati</taxon>
        <taxon>Cyanobacteriota</taxon>
        <taxon>Cyanophyceae</taxon>
        <taxon>Oscillatoriophycideae</taxon>
        <taxon>Oscillatoriales</taxon>
    </lineage>
</organism>
<reference evidence="2" key="1">
    <citation type="journal article" date="2020" name="mSystems">
        <title>Genome- and Community-Level Interaction Insights into Carbon Utilization and Element Cycling Functions of Hydrothermarchaeota in Hydrothermal Sediment.</title>
        <authorList>
            <person name="Zhou Z."/>
            <person name="Liu Y."/>
            <person name="Xu W."/>
            <person name="Pan J."/>
            <person name="Luo Z.H."/>
            <person name="Li M."/>
        </authorList>
    </citation>
    <scope>NUCLEOTIDE SEQUENCE [LARGE SCALE GENOMIC DNA]</scope>
    <source>
        <strain evidence="2">SpSt-418</strain>
    </source>
</reference>
<name>A0A7C3KDY2_9CYAN</name>
<feature type="region of interest" description="Disordered" evidence="1">
    <location>
        <begin position="1"/>
        <end position="25"/>
    </location>
</feature>
<dbReference type="PANTHER" id="PTHR21525">
    <property type="entry name" value="MOTILE SPERM PROTEIN"/>
    <property type="match status" value="1"/>
</dbReference>